<evidence type="ECO:0000313" key="1">
    <source>
        <dbReference type="EMBL" id="GHH19272.1"/>
    </source>
</evidence>
<dbReference type="Proteomes" id="UP000652430">
    <property type="component" value="Unassembled WGS sequence"/>
</dbReference>
<protein>
    <recommendedName>
        <fullName evidence="3">YnbE-like lipoprotein</fullName>
    </recommendedName>
</protein>
<proteinExistence type="predicted"/>
<dbReference type="EMBL" id="BNAQ01000003">
    <property type="protein sequence ID" value="GHH19272.1"/>
    <property type="molecule type" value="Genomic_DNA"/>
</dbReference>
<evidence type="ECO:0000313" key="2">
    <source>
        <dbReference type="Proteomes" id="UP000652430"/>
    </source>
</evidence>
<accession>A0ABQ3LLT4</accession>
<sequence>MAAIVVAALAQSACVTVSAPDKPIVINLNISVTQEVVYRLDGQAKSLIQAQPGIF</sequence>
<reference evidence="2" key="1">
    <citation type="journal article" date="2019" name="Int. J. Syst. Evol. Microbiol.">
        <title>The Global Catalogue of Microorganisms (GCM) 10K type strain sequencing project: providing services to taxonomists for standard genome sequencing and annotation.</title>
        <authorList>
            <consortium name="The Broad Institute Genomics Platform"/>
            <consortium name="The Broad Institute Genome Sequencing Center for Infectious Disease"/>
            <person name="Wu L."/>
            <person name="Ma J."/>
        </authorList>
    </citation>
    <scope>NUCLEOTIDE SEQUENCE [LARGE SCALE GENOMIC DNA]</scope>
    <source>
        <strain evidence="2">CGMCC 1.8957</strain>
    </source>
</reference>
<evidence type="ECO:0008006" key="3">
    <source>
        <dbReference type="Google" id="ProtNLM"/>
    </source>
</evidence>
<name>A0ABQ3LLT4_9SPHN</name>
<dbReference type="InterPro" id="IPR025985">
    <property type="entry name" value="YnbE"/>
</dbReference>
<comment type="caution">
    <text evidence="1">The sequence shown here is derived from an EMBL/GenBank/DDBJ whole genome shotgun (WGS) entry which is preliminary data.</text>
</comment>
<organism evidence="1 2">
    <name type="scientific">Sphingomonas glacialis</name>
    <dbReference type="NCBI Taxonomy" id="658225"/>
    <lineage>
        <taxon>Bacteria</taxon>
        <taxon>Pseudomonadati</taxon>
        <taxon>Pseudomonadota</taxon>
        <taxon>Alphaproteobacteria</taxon>
        <taxon>Sphingomonadales</taxon>
        <taxon>Sphingomonadaceae</taxon>
        <taxon>Sphingomonas</taxon>
    </lineage>
</organism>
<dbReference type="Pfam" id="PF13617">
    <property type="entry name" value="Lipoprotein_19"/>
    <property type="match status" value="1"/>
</dbReference>
<gene>
    <name evidence="1" type="ORF">GCM10008023_26140</name>
</gene>
<keyword evidence="2" id="KW-1185">Reference proteome</keyword>